<evidence type="ECO:0000313" key="3">
    <source>
        <dbReference type="Proteomes" id="UP001497480"/>
    </source>
</evidence>
<dbReference type="EMBL" id="CAXHTB010000007">
    <property type="protein sequence ID" value="CAL0309377.1"/>
    <property type="molecule type" value="Genomic_DNA"/>
</dbReference>
<dbReference type="PANTHER" id="PTHR31008">
    <property type="entry name" value="COP1-INTERACTING PROTEIN-RELATED"/>
    <property type="match status" value="1"/>
</dbReference>
<keyword evidence="3" id="KW-1185">Reference proteome</keyword>
<feature type="compositionally biased region" description="Basic residues" evidence="1">
    <location>
        <begin position="353"/>
        <end position="363"/>
    </location>
</feature>
<name>A0AAV1WJB2_LUPLU</name>
<feature type="compositionally biased region" description="Acidic residues" evidence="1">
    <location>
        <begin position="368"/>
        <end position="387"/>
    </location>
</feature>
<feature type="compositionally biased region" description="Basic and acidic residues" evidence="1">
    <location>
        <begin position="388"/>
        <end position="402"/>
    </location>
</feature>
<feature type="compositionally biased region" description="Polar residues" evidence="1">
    <location>
        <begin position="280"/>
        <end position="289"/>
    </location>
</feature>
<dbReference type="PANTHER" id="PTHR31008:SF0">
    <property type="entry name" value="CSL1"/>
    <property type="match status" value="1"/>
</dbReference>
<dbReference type="AlphaFoldDB" id="A0AAV1WJB2"/>
<comment type="caution">
    <text evidence="2">The sequence shown here is derived from an EMBL/GenBank/DDBJ whole genome shotgun (WGS) entry which is preliminary data.</text>
</comment>
<feature type="region of interest" description="Disordered" evidence="1">
    <location>
        <begin position="338"/>
        <end position="415"/>
    </location>
</feature>
<evidence type="ECO:0000256" key="1">
    <source>
        <dbReference type="SAM" id="MobiDB-lite"/>
    </source>
</evidence>
<gene>
    <name evidence="2" type="ORF">LLUT_LOCUS10437</name>
</gene>
<protein>
    <submittedName>
        <fullName evidence="2">Uncharacterized protein</fullName>
    </submittedName>
</protein>
<feature type="region of interest" description="Disordered" evidence="1">
    <location>
        <begin position="260"/>
        <end position="291"/>
    </location>
</feature>
<feature type="compositionally biased region" description="Low complexity" evidence="1">
    <location>
        <begin position="260"/>
        <end position="270"/>
    </location>
</feature>
<reference evidence="2 3" key="1">
    <citation type="submission" date="2024-03" db="EMBL/GenBank/DDBJ databases">
        <authorList>
            <person name="Martinez-Hernandez J."/>
        </authorList>
    </citation>
    <scope>NUCLEOTIDE SEQUENCE [LARGE SCALE GENOMIC DNA]</scope>
</reference>
<dbReference type="Proteomes" id="UP001497480">
    <property type="component" value="Unassembled WGS sequence"/>
</dbReference>
<sequence length="438" mass="49868">MDSKAILHYALFQLTPARTRFELVVFLGGKYEKIASGLFEPFVSHLKFVKDEISKGGYSIKLLPPNNSAFWFSKATFERFVRFVSTPAILERFASLENEILQIESSYQANASSMSIATADEGSMPQTNGLLRRLSDSTKLNGVLEDVDNKEEENSKISLQRLLESRIALLRKEQAMAYTRGLVAGFEIDNIDDLVYFANSFGALRLREACINFKDLWKKKHADDLWIKEVATMQSWLPPTLSFSETSGIILANDMIAQDQNNKNNSSQDSIPTGDEQKDSNLPTSNLMPSHSAHVHMPMPWPYNVPPYMYNLQNPIQQMPSYQGYPMANMPSVHPYLPRNMKWPSNQGENQKSSKKKEKSRYKKGPEEYDDQQTESSDPDSESESNSDELRDSNNSLKDDSKRKNHRRKSSGTVVIRNINSLRKGEMEMMMDSLMNLL</sequence>
<organism evidence="2 3">
    <name type="scientific">Lupinus luteus</name>
    <name type="common">European yellow lupine</name>
    <dbReference type="NCBI Taxonomy" id="3873"/>
    <lineage>
        <taxon>Eukaryota</taxon>
        <taxon>Viridiplantae</taxon>
        <taxon>Streptophyta</taxon>
        <taxon>Embryophyta</taxon>
        <taxon>Tracheophyta</taxon>
        <taxon>Spermatophyta</taxon>
        <taxon>Magnoliopsida</taxon>
        <taxon>eudicotyledons</taxon>
        <taxon>Gunneridae</taxon>
        <taxon>Pentapetalae</taxon>
        <taxon>rosids</taxon>
        <taxon>fabids</taxon>
        <taxon>Fabales</taxon>
        <taxon>Fabaceae</taxon>
        <taxon>Papilionoideae</taxon>
        <taxon>50 kb inversion clade</taxon>
        <taxon>genistoids sensu lato</taxon>
        <taxon>core genistoids</taxon>
        <taxon>Genisteae</taxon>
        <taxon>Lupinus</taxon>
    </lineage>
</organism>
<evidence type="ECO:0000313" key="2">
    <source>
        <dbReference type="EMBL" id="CAL0309377.1"/>
    </source>
</evidence>
<proteinExistence type="predicted"/>
<accession>A0AAV1WJB2</accession>